<reference evidence="2 3" key="1">
    <citation type="submission" date="2017-08" db="EMBL/GenBank/DDBJ databases">
        <authorList>
            <person name="de Groot N.N."/>
        </authorList>
    </citation>
    <scope>NUCLEOTIDE SEQUENCE [LARGE SCALE GENOMIC DNA]</scope>
    <source>
        <strain evidence="2 3">HM2</strain>
    </source>
</reference>
<proteinExistence type="predicted"/>
<keyword evidence="1" id="KW-0812">Transmembrane</keyword>
<feature type="transmembrane region" description="Helical" evidence="1">
    <location>
        <begin position="36"/>
        <end position="55"/>
    </location>
</feature>
<dbReference type="EMBL" id="UHJL01000001">
    <property type="protein sequence ID" value="SUQ19374.1"/>
    <property type="molecule type" value="Genomic_DNA"/>
</dbReference>
<organism evidence="2 3">
    <name type="scientific">Fibrobacter succinogenes</name>
    <name type="common">Bacteroides succinogenes</name>
    <dbReference type="NCBI Taxonomy" id="833"/>
    <lineage>
        <taxon>Bacteria</taxon>
        <taxon>Pseudomonadati</taxon>
        <taxon>Fibrobacterota</taxon>
        <taxon>Fibrobacteria</taxon>
        <taxon>Fibrobacterales</taxon>
        <taxon>Fibrobacteraceae</taxon>
        <taxon>Fibrobacter</taxon>
    </lineage>
</organism>
<dbReference type="RefSeq" id="WP_109572036.1">
    <property type="nucleotide sequence ID" value="NZ_UHJL01000001.1"/>
</dbReference>
<evidence type="ECO:0000256" key="1">
    <source>
        <dbReference type="SAM" id="Phobius"/>
    </source>
</evidence>
<protein>
    <submittedName>
        <fullName evidence="2">Uncharacterized protein</fullName>
    </submittedName>
</protein>
<name>A0A380RVD5_FIBSU</name>
<evidence type="ECO:0000313" key="3">
    <source>
        <dbReference type="Proteomes" id="UP000255423"/>
    </source>
</evidence>
<evidence type="ECO:0000313" key="2">
    <source>
        <dbReference type="EMBL" id="SUQ19374.1"/>
    </source>
</evidence>
<dbReference type="Proteomes" id="UP000255423">
    <property type="component" value="Unassembled WGS sequence"/>
</dbReference>
<gene>
    <name evidence="2" type="ORF">SAMN05661053_0605</name>
</gene>
<keyword evidence="1" id="KW-1133">Transmembrane helix</keyword>
<accession>A0A380RVD5</accession>
<feature type="transmembrane region" description="Helical" evidence="1">
    <location>
        <begin position="67"/>
        <end position="86"/>
    </location>
</feature>
<sequence length="318" mass="35764">MNQGIAELALIYALPLGISFVTLFATASCPGRNTKVVGAILSTLTIVIDCLFYFVKNTIIVQNVEGGILLSFFLLFLFSIFCMVQSEEWSTRASFLFFSLCMLTGCIGTACFERPTLVLTSSYSPTELVTYNKKYEDYISSFDNANNENREQAAAHAEAKNSFDPSSAIDDDFEIAPEVMDRLDTYADKAENIIDKMFDILRSVSSFEPMEPNAGEMEREKRSQQALAINNKATSLNRKAIGIFHPMEAREAHSELVQASETIRSASHVLYSYCLIEDPEEAMKKYSQARDLVEIAKRHIDKFNKIIQNLKTNNQPQQ</sequence>
<dbReference type="AlphaFoldDB" id="A0A380RVD5"/>
<feature type="transmembrane region" description="Helical" evidence="1">
    <location>
        <begin position="92"/>
        <end position="112"/>
    </location>
</feature>
<feature type="transmembrane region" description="Helical" evidence="1">
    <location>
        <begin position="5"/>
        <end position="24"/>
    </location>
</feature>
<keyword evidence="1" id="KW-0472">Membrane</keyword>